<sequence>MGHLELATAICRLQPLLLTRQNSKGDTPVHCAARAGHHAIVTTFVLPPIVDDELGEENVLFRLLRARNRVGNTALHEAALNGHQAVAQTIMFIDPDSAAVVNQAGVSPLYMAAPNGQTALHAAVLRSYGMLR</sequence>
<dbReference type="InterPro" id="IPR036770">
    <property type="entry name" value="Ankyrin_rpt-contain_sf"/>
</dbReference>
<name>A0A8N4IAQ8_ELAGV</name>
<reference evidence="2" key="1">
    <citation type="submission" date="2025-08" db="UniProtKB">
        <authorList>
            <consortium name="RefSeq"/>
        </authorList>
    </citation>
    <scope>IDENTIFICATION</scope>
</reference>
<dbReference type="Pfam" id="PF12796">
    <property type="entry name" value="Ank_2"/>
    <property type="match status" value="1"/>
</dbReference>
<dbReference type="OrthoDB" id="689245at2759"/>
<dbReference type="PANTHER" id="PTHR24121:SF21">
    <property type="entry name" value="ANKYRIN REPEAT FAMILY PROTEIN"/>
    <property type="match status" value="1"/>
</dbReference>
<evidence type="ECO:0000313" key="2">
    <source>
        <dbReference type="RefSeq" id="XP_029116969.1"/>
    </source>
</evidence>
<dbReference type="Proteomes" id="UP000504607">
    <property type="component" value="Chromosome 1"/>
</dbReference>
<keyword evidence="1" id="KW-1185">Reference proteome</keyword>
<dbReference type="Gene3D" id="1.25.40.20">
    <property type="entry name" value="Ankyrin repeat-containing domain"/>
    <property type="match status" value="1"/>
</dbReference>
<dbReference type="RefSeq" id="XP_029116969.1">
    <property type="nucleotide sequence ID" value="XM_029261136.1"/>
</dbReference>
<gene>
    <name evidence="2" type="primary">LOC114912597</name>
</gene>
<dbReference type="InterPro" id="IPR002110">
    <property type="entry name" value="Ankyrin_rpt"/>
</dbReference>
<proteinExistence type="predicted"/>
<accession>A0A8N4IAQ8</accession>
<evidence type="ECO:0000313" key="1">
    <source>
        <dbReference type="Proteomes" id="UP000504607"/>
    </source>
</evidence>
<dbReference type="AlphaFoldDB" id="A0A8N4IAQ8"/>
<protein>
    <submittedName>
        <fullName evidence="2">Ankyrin repeat-containing protein P16F5.05c-like</fullName>
    </submittedName>
</protein>
<organism evidence="1 2">
    <name type="scientific">Elaeis guineensis var. tenera</name>
    <name type="common">Oil palm</name>
    <dbReference type="NCBI Taxonomy" id="51953"/>
    <lineage>
        <taxon>Eukaryota</taxon>
        <taxon>Viridiplantae</taxon>
        <taxon>Streptophyta</taxon>
        <taxon>Embryophyta</taxon>
        <taxon>Tracheophyta</taxon>
        <taxon>Spermatophyta</taxon>
        <taxon>Magnoliopsida</taxon>
        <taxon>Liliopsida</taxon>
        <taxon>Arecaceae</taxon>
        <taxon>Arecoideae</taxon>
        <taxon>Cocoseae</taxon>
        <taxon>Elaeidinae</taxon>
        <taxon>Elaeis</taxon>
    </lineage>
</organism>
<dbReference type="PANTHER" id="PTHR24121">
    <property type="entry name" value="NO MECHANORECEPTOR POTENTIAL C, ISOFORM D-RELATED"/>
    <property type="match status" value="1"/>
</dbReference>
<dbReference type="SUPFAM" id="SSF48403">
    <property type="entry name" value="Ankyrin repeat"/>
    <property type="match status" value="1"/>
</dbReference>